<keyword evidence="6 12" id="KW-0732">Signal</keyword>
<dbReference type="Pfam" id="PF25293">
    <property type="entry name" value="Beta-prop_EMC1_N"/>
    <property type="match status" value="1"/>
</dbReference>
<dbReference type="GO" id="GO:0034975">
    <property type="term" value="P:protein folding in endoplasmic reticulum"/>
    <property type="evidence" value="ECO:0007669"/>
    <property type="project" value="TreeGrafter"/>
</dbReference>
<protein>
    <recommendedName>
        <fullName evidence="4">ER membrane protein complex subunit 1</fullName>
    </recommendedName>
</protein>
<dbReference type="InterPro" id="IPR011678">
    <property type="entry name" value="EMC1_C"/>
</dbReference>
<dbReference type="InterPro" id="IPR011047">
    <property type="entry name" value="Quinoprotein_ADH-like_sf"/>
</dbReference>
<evidence type="ECO:0000259" key="14">
    <source>
        <dbReference type="Pfam" id="PF25293"/>
    </source>
</evidence>
<accession>S3D2L0</accession>
<evidence type="ECO:0000256" key="4">
    <source>
        <dbReference type="ARBA" id="ARBA00020824"/>
    </source>
</evidence>
<keyword evidence="8 11" id="KW-1133">Transmembrane helix</keyword>
<dbReference type="Pfam" id="PF07774">
    <property type="entry name" value="EMC1_C"/>
    <property type="match status" value="1"/>
</dbReference>
<feature type="domain" description="ER membrane protein complex subunit 1 C-terminal" evidence="13">
    <location>
        <begin position="756"/>
        <end position="996"/>
    </location>
</feature>
<dbReference type="SUPFAM" id="SSF50998">
    <property type="entry name" value="Quinoprotein alcohol dehydrogenase-like"/>
    <property type="match status" value="2"/>
</dbReference>
<dbReference type="OMA" id="SWAEVYH"/>
<evidence type="ECO:0000256" key="12">
    <source>
        <dbReference type="SAM" id="SignalP"/>
    </source>
</evidence>
<comment type="subcellular location">
    <subcellularLocation>
        <location evidence="1">Endoplasmic reticulum membrane</location>
        <topology evidence="1">Single-pass type I membrane protein</topology>
    </subcellularLocation>
</comment>
<dbReference type="InterPro" id="IPR018391">
    <property type="entry name" value="PQQ_b-propeller_rpt"/>
</dbReference>
<dbReference type="eggNOG" id="KOG2103">
    <property type="taxonomic scope" value="Eukaryota"/>
</dbReference>
<proteinExistence type="inferred from homology"/>
<dbReference type="EMBL" id="KE148150">
    <property type="protein sequence ID" value="EPE07525.1"/>
    <property type="molecule type" value="Genomic_DNA"/>
</dbReference>
<evidence type="ECO:0000259" key="13">
    <source>
        <dbReference type="Pfam" id="PF07774"/>
    </source>
</evidence>
<evidence type="ECO:0000256" key="5">
    <source>
        <dbReference type="ARBA" id="ARBA00022692"/>
    </source>
</evidence>
<feature type="chain" id="PRO_5004507722" description="ER membrane protein complex subunit 1" evidence="12">
    <location>
        <begin position="20"/>
        <end position="1000"/>
    </location>
</feature>
<sequence length="1000" mass="106877">MRSLRAALGLLLAATATEAIVHRDQVDDIDFHHELLGLPHRDTTFFQRPRPDDKASLLYTLSDAGVLGAVNPSTGAVVWRQLLRAEEDTSQTTYGSVQAVDDAGWMVAGLGSSVHAWDSVSGRNVWWQDFAGDVGDVAVAAAPALSEKINTKANKLPTPRKDVLAASYEDAASQIVLRRLAGNDGRVVWEYRESAKSPAVLNVASADDKAHVVFASAAAGLKVLTVDALTGHRIEEHSLASDAHTAKDVLFVGSGIVAWTDSSLSKVKVSVLGTKQKSEFALPADTTEVLVHALPASYAAPLHFLVHTRTADAHRAQVFHVTDAKKGTVQKVYDLPQAPGAGAFAVSVGDAANILFTRVTDDEIVLVDSASHGILGRWPVADKTPLHALGVATAEIVVKDKATEYAIRVAVLTADEDWVLLRNNGQRAWTRHEGLTGTVKAVLVERPESEQLVRALEEEEAKSPLEAYIHRVQRHFDDLEKLPAFLQSVPAKLISSIFGGDSSSSDKPDVFGFHQIAILATRRGRLYALDASSPGTVLWTVKAVDLENGKSWAVKQIHVDEATGIAIVVAATASQSVAVKCQTGEKVADVAALSIENTSDTIASAVMVNSAAGPWLLTVSEDGQVPTDVTADKCPKEVLTVFPASSSVIHGVQYVLASGKCTPETTWTFTAPPQFRIVNVATRPAHDPVASIGRVLGDRRVLYKYLNPNLAVVAGLNDKTGALLIFLLDTVSGQVLSTSTYSGVDGTKPVECLLFENTFTCTFFADYATDEQPAQGIKGYHLTVSDIYESLEPNNRGLSGDNNSNSGKVSAYEPLDAVLGSDSAESLLPAVVSHTFVLGSRLSALAVSQTRQGVTVRQVLAYLPRVNGIIGIPRVGGVLDARRPVGRDVTPAEMEEGLSRYMPAIEVDPRWVVSHERQVVGIQSIVTAATHVESTSLVLAFGAVDVFGTRVAPSLAFDLLDKGFGKLQMLGTVVALAIGVFVLRPMVTKKQINLRWKAPL</sequence>
<dbReference type="PANTHER" id="PTHR21573">
    <property type="entry name" value="ER MEMBRANE PROTEIN COMPLEX SUBUNIT 1"/>
    <property type="match status" value="1"/>
</dbReference>
<feature type="signal peptide" evidence="12">
    <location>
        <begin position="1"/>
        <end position="19"/>
    </location>
</feature>
<dbReference type="STRING" id="1262450.S3D2L0"/>
<feature type="transmembrane region" description="Helical" evidence="11">
    <location>
        <begin position="967"/>
        <end position="987"/>
    </location>
</feature>
<evidence type="ECO:0000256" key="2">
    <source>
        <dbReference type="ARBA" id="ARBA00007904"/>
    </source>
</evidence>
<gene>
    <name evidence="15" type="ORF">F503_00247</name>
</gene>
<dbReference type="InterPro" id="IPR015943">
    <property type="entry name" value="WD40/YVTN_repeat-like_dom_sf"/>
</dbReference>
<evidence type="ECO:0000256" key="6">
    <source>
        <dbReference type="ARBA" id="ARBA00022729"/>
    </source>
</evidence>
<dbReference type="InterPro" id="IPR058545">
    <property type="entry name" value="Beta-prop_EMC1_1st"/>
</dbReference>
<dbReference type="AlphaFoldDB" id="S3D2L0"/>
<evidence type="ECO:0000256" key="10">
    <source>
        <dbReference type="ARBA" id="ARBA00023180"/>
    </source>
</evidence>
<keyword evidence="9 11" id="KW-0472">Membrane</keyword>
<keyword evidence="16" id="KW-1185">Reference proteome</keyword>
<dbReference type="GO" id="GO:0072546">
    <property type="term" value="C:EMC complex"/>
    <property type="evidence" value="ECO:0007669"/>
    <property type="project" value="InterPro"/>
</dbReference>
<dbReference type="OrthoDB" id="28092at2759"/>
<evidence type="ECO:0000256" key="1">
    <source>
        <dbReference type="ARBA" id="ARBA00004115"/>
    </source>
</evidence>
<evidence type="ECO:0000256" key="7">
    <source>
        <dbReference type="ARBA" id="ARBA00022824"/>
    </source>
</evidence>
<dbReference type="SMART" id="SM00564">
    <property type="entry name" value="PQQ"/>
    <property type="match status" value="2"/>
</dbReference>
<keyword evidence="5 11" id="KW-0812">Transmembrane</keyword>
<evidence type="ECO:0000256" key="9">
    <source>
        <dbReference type="ARBA" id="ARBA00023136"/>
    </source>
</evidence>
<dbReference type="VEuPathDB" id="FungiDB:F503_00247"/>
<dbReference type="Proteomes" id="UP000016923">
    <property type="component" value="Unassembled WGS sequence"/>
</dbReference>
<dbReference type="PANTHER" id="PTHR21573:SF0">
    <property type="entry name" value="ER MEMBRANE PROTEIN COMPLEX SUBUNIT 1"/>
    <property type="match status" value="1"/>
</dbReference>
<evidence type="ECO:0000256" key="11">
    <source>
        <dbReference type="SAM" id="Phobius"/>
    </source>
</evidence>
<evidence type="ECO:0000256" key="8">
    <source>
        <dbReference type="ARBA" id="ARBA00022989"/>
    </source>
</evidence>
<comment type="subunit">
    <text evidence="3">Component of the ER membrane protein complex (EMC).</text>
</comment>
<comment type="similarity">
    <text evidence="2">Belongs to the EMC1 family.</text>
</comment>
<organism evidence="15 16">
    <name type="scientific">Ophiostoma piceae (strain UAMH 11346)</name>
    <name type="common">Sap stain fungus</name>
    <dbReference type="NCBI Taxonomy" id="1262450"/>
    <lineage>
        <taxon>Eukaryota</taxon>
        <taxon>Fungi</taxon>
        <taxon>Dikarya</taxon>
        <taxon>Ascomycota</taxon>
        <taxon>Pezizomycotina</taxon>
        <taxon>Sordariomycetes</taxon>
        <taxon>Sordariomycetidae</taxon>
        <taxon>Ophiostomatales</taxon>
        <taxon>Ophiostomataceae</taxon>
        <taxon>Ophiostoma</taxon>
    </lineage>
</organism>
<dbReference type="InterPro" id="IPR026895">
    <property type="entry name" value="EMC1"/>
</dbReference>
<keyword evidence="10" id="KW-0325">Glycoprotein</keyword>
<feature type="domain" description="EMC1 first beta-propeller" evidence="14">
    <location>
        <begin position="21"/>
        <end position="433"/>
    </location>
</feature>
<evidence type="ECO:0000313" key="16">
    <source>
        <dbReference type="Proteomes" id="UP000016923"/>
    </source>
</evidence>
<evidence type="ECO:0000313" key="15">
    <source>
        <dbReference type="EMBL" id="EPE07525.1"/>
    </source>
</evidence>
<dbReference type="HOGENOM" id="CLU_005034_0_1_1"/>
<keyword evidence="7" id="KW-0256">Endoplasmic reticulum</keyword>
<dbReference type="Gene3D" id="2.130.10.10">
    <property type="entry name" value="YVTN repeat-like/Quinoprotein amine dehydrogenase"/>
    <property type="match status" value="1"/>
</dbReference>
<evidence type="ECO:0000256" key="3">
    <source>
        <dbReference type="ARBA" id="ARBA00011276"/>
    </source>
</evidence>
<reference evidence="15 16" key="1">
    <citation type="journal article" date="2013" name="BMC Genomics">
        <title>The genome and transcriptome of the pine saprophyte Ophiostoma piceae, and a comparison with the bark beetle-associated pine pathogen Grosmannia clavigera.</title>
        <authorList>
            <person name="Haridas S."/>
            <person name="Wang Y."/>
            <person name="Lim L."/>
            <person name="Massoumi Alamouti S."/>
            <person name="Jackman S."/>
            <person name="Docking R."/>
            <person name="Robertson G."/>
            <person name="Birol I."/>
            <person name="Bohlmann J."/>
            <person name="Breuil C."/>
        </authorList>
    </citation>
    <scope>NUCLEOTIDE SEQUENCE [LARGE SCALE GENOMIC DNA]</scope>
    <source>
        <strain evidence="15 16">UAMH 11346</strain>
    </source>
</reference>
<name>S3D2L0_OPHP1</name>